<name>A0ABY0H2H6_9PEZI</name>
<evidence type="ECO:0000313" key="3">
    <source>
        <dbReference type="Proteomes" id="UP000294003"/>
    </source>
</evidence>
<proteinExistence type="predicted"/>
<evidence type="ECO:0000313" key="2">
    <source>
        <dbReference type="EMBL" id="RYO83138.1"/>
    </source>
</evidence>
<protein>
    <submittedName>
        <fullName evidence="2">Uncharacterized protein</fullName>
    </submittedName>
</protein>
<evidence type="ECO:0000256" key="1">
    <source>
        <dbReference type="SAM" id="MobiDB-lite"/>
    </source>
</evidence>
<dbReference type="Proteomes" id="UP000294003">
    <property type="component" value="Unassembled WGS sequence"/>
</dbReference>
<reference evidence="2 3" key="1">
    <citation type="submission" date="2018-06" db="EMBL/GenBank/DDBJ databases">
        <title>Complete Genomes of Monosporascus.</title>
        <authorList>
            <person name="Robinson A.J."/>
            <person name="Natvig D.O."/>
        </authorList>
    </citation>
    <scope>NUCLEOTIDE SEQUENCE [LARGE SCALE GENOMIC DNA]</scope>
    <source>
        <strain evidence="2 3">CBS 609.92</strain>
    </source>
</reference>
<sequence length="92" mass="10088">MASRCPSSMAIPELLRRPLYARRLAPFSPLSSVAESLSPVEDHRSTQGKARRVPLGGDEGDNDSYTLVGKTYLHGFMDGEAKQPVNGGRWED</sequence>
<gene>
    <name evidence="2" type="ORF">DL762_006306</name>
</gene>
<organism evidence="2 3">
    <name type="scientific">Monosporascus cannonballus</name>
    <dbReference type="NCBI Taxonomy" id="155416"/>
    <lineage>
        <taxon>Eukaryota</taxon>
        <taxon>Fungi</taxon>
        <taxon>Dikarya</taxon>
        <taxon>Ascomycota</taxon>
        <taxon>Pezizomycotina</taxon>
        <taxon>Sordariomycetes</taxon>
        <taxon>Xylariomycetidae</taxon>
        <taxon>Xylariales</taxon>
        <taxon>Xylariales incertae sedis</taxon>
        <taxon>Monosporascus</taxon>
    </lineage>
</organism>
<dbReference type="EMBL" id="QJNS01000196">
    <property type="protein sequence ID" value="RYO83138.1"/>
    <property type="molecule type" value="Genomic_DNA"/>
</dbReference>
<accession>A0ABY0H2H6</accession>
<feature type="region of interest" description="Disordered" evidence="1">
    <location>
        <begin position="31"/>
        <end position="64"/>
    </location>
</feature>
<comment type="caution">
    <text evidence="2">The sequence shown here is derived from an EMBL/GenBank/DDBJ whole genome shotgun (WGS) entry which is preliminary data.</text>
</comment>
<keyword evidence="3" id="KW-1185">Reference proteome</keyword>